<dbReference type="Gene3D" id="3.30.300.220">
    <property type="match status" value="1"/>
</dbReference>
<gene>
    <name evidence="2" type="ORF">EDD33_2812</name>
</gene>
<dbReference type="RefSeq" id="WP_123391545.1">
    <property type="nucleotide sequence ID" value="NZ_RKHO01000001.1"/>
</dbReference>
<dbReference type="CDD" id="cd06558">
    <property type="entry name" value="crotonase-like"/>
    <property type="match status" value="1"/>
</dbReference>
<dbReference type="Proteomes" id="UP000281738">
    <property type="component" value="Unassembled WGS sequence"/>
</dbReference>
<dbReference type="Gene3D" id="3.90.226.20">
    <property type="match status" value="1"/>
</dbReference>
<comment type="similarity">
    <text evidence="1">Belongs to the enoyl-CoA hydratase/isomerase family.</text>
</comment>
<keyword evidence="3" id="KW-1185">Reference proteome</keyword>
<dbReference type="Gene3D" id="1.10.12.10">
    <property type="entry name" value="Lyase 2-enoyl-coa Hydratase, Chain A, domain 2"/>
    <property type="match status" value="1"/>
</dbReference>
<accession>A0A3N2CWL8</accession>
<name>A0A3N2CWL8_9ACTN</name>
<evidence type="ECO:0000313" key="3">
    <source>
        <dbReference type="Proteomes" id="UP000281738"/>
    </source>
</evidence>
<dbReference type="InterPro" id="IPR001753">
    <property type="entry name" value="Enoyl-CoA_hydra/iso"/>
</dbReference>
<proteinExistence type="inferred from homology"/>
<dbReference type="PANTHER" id="PTHR43459:SF1">
    <property type="entry name" value="EG:BACN32G11.4 PROTEIN"/>
    <property type="match status" value="1"/>
</dbReference>
<sequence>MADLLVRREGAALWLTLDRPDSSNALTGEMVADLAEALRGSTADADVRVVVLTGTGAAFCAGADLGGEDPAGKYDGGSVDGANALVRAVTDLAVPVVCGLNGVAAGVGMPLALACDLVVATRSASLTLAFTRIGLMPDGGATALVAAAVGRARTMRLALLSERIDADEAHAAGLVSHVVDDADYEQGLADVVARVAAGPPLAYAATKKAVNATTLGDLEGAFARERSGQSVLLRTADAAEGMAAFAAKRRPTFTGE</sequence>
<dbReference type="InterPro" id="IPR014748">
    <property type="entry name" value="Enoyl-CoA_hydra_C"/>
</dbReference>
<evidence type="ECO:0000313" key="2">
    <source>
        <dbReference type="EMBL" id="ROR91931.1"/>
    </source>
</evidence>
<dbReference type="OrthoDB" id="9777711at2"/>
<protein>
    <submittedName>
        <fullName evidence="2">Enoyl-CoA hydratase</fullName>
    </submittedName>
</protein>
<organism evidence="2 3">
    <name type="scientific">Nocardioides aurantiacus</name>
    <dbReference type="NCBI Taxonomy" id="86796"/>
    <lineage>
        <taxon>Bacteria</taxon>
        <taxon>Bacillati</taxon>
        <taxon>Actinomycetota</taxon>
        <taxon>Actinomycetes</taxon>
        <taxon>Propionibacteriales</taxon>
        <taxon>Nocardioidaceae</taxon>
        <taxon>Nocardioides</taxon>
    </lineage>
</organism>
<reference evidence="2 3" key="1">
    <citation type="submission" date="2018-11" db="EMBL/GenBank/DDBJ databases">
        <title>Sequencing the genomes of 1000 actinobacteria strains.</title>
        <authorList>
            <person name="Klenk H.-P."/>
        </authorList>
    </citation>
    <scope>NUCLEOTIDE SEQUENCE [LARGE SCALE GENOMIC DNA]</scope>
    <source>
        <strain evidence="2 3">DSM 12652</strain>
    </source>
</reference>
<evidence type="ECO:0000256" key="1">
    <source>
        <dbReference type="ARBA" id="ARBA00005254"/>
    </source>
</evidence>
<dbReference type="EMBL" id="RKHO01000001">
    <property type="protein sequence ID" value="ROR91931.1"/>
    <property type="molecule type" value="Genomic_DNA"/>
</dbReference>
<dbReference type="SUPFAM" id="SSF52096">
    <property type="entry name" value="ClpP/crotonase"/>
    <property type="match status" value="1"/>
</dbReference>
<dbReference type="Pfam" id="PF00378">
    <property type="entry name" value="ECH_1"/>
    <property type="match status" value="1"/>
</dbReference>
<comment type="caution">
    <text evidence="2">The sequence shown here is derived from an EMBL/GenBank/DDBJ whole genome shotgun (WGS) entry which is preliminary data.</text>
</comment>
<dbReference type="PANTHER" id="PTHR43459">
    <property type="entry name" value="ENOYL-COA HYDRATASE"/>
    <property type="match status" value="1"/>
</dbReference>
<dbReference type="AlphaFoldDB" id="A0A3N2CWL8"/>
<dbReference type="GO" id="GO:0003824">
    <property type="term" value="F:catalytic activity"/>
    <property type="evidence" value="ECO:0007669"/>
    <property type="project" value="UniProtKB-ARBA"/>
</dbReference>
<dbReference type="InterPro" id="IPR029045">
    <property type="entry name" value="ClpP/crotonase-like_dom_sf"/>
</dbReference>